<organism evidence="2 3">
    <name type="scientific">Xanthomonas graminis pv. phlei</name>
    <dbReference type="NCBI Taxonomy" id="487906"/>
    <lineage>
        <taxon>Bacteria</taxon>
        <taxon>Pseudomonadati</taxon>
        <taxon>Pseudomonadota</taxon>
        <taxon>Gammaproteobacteria</taxon>
        <taxon>Lysobacterales</taxon>
        <taxon>Lysobacteraceae</taxon>
        <taxon>Xanthomonas</taxon>
        <taxon>Xanthomonas translucens group</taxon>
        <taxon>Xanthomonas graminis</taxon>
    </lineage>
</organism>
<name>A0A0K2ZJZ6_9XANT</name>
<dbReference type="EMBL" id="CXOJ01000022">
    <property type="protein sequence ID" value="CTP85943.1"/>
    <property type="molecule type" value="Genomic_DNA"/>
</dbReference>
<feature type="transmembrane region" description="Helical" evidence="1">
    <location>
        <begin position="17"/>
        <end position="38"/>
    </location>
</feature>
<keyword evidence="1" id="KW-0812">Transmembrane</keyword>
<dbReference type="RefSeq" id="WP_053837668.1">
    <property type="nucleotide sequence ID" value="NZ_CP076251.1"/>
</dbReference>
<protein>
    <submittedName>
        <fullName evidence="2">Putative membrane protein</fullName>
    </submittedName>
</protein>
<dbReference type="AlphaFoldDB" id="A0A0K2ZJZ6"/>
<sequence length="265" mass="29412">MTSIGTVLGRHRNNATLSILVMLFGVALLACGVLLFVVRDKVAPDAAQTLQWIMLGLALVGVLTVLLGWAIRRGGWEQGELGVRQFPERSDDTYLYRDIVETCQFYRAGLSVNLGWRREGQDQWQAANGNIGGYYKFLDRFMHGYLQARVPVLMAKLDAGQTLSFRMVTTAGAIRREFAVNMKGFTRGPIETVQLSRERLAFADNEIRIDDIVGMDVSAWTSRLQFQLRGGSKVSVSYTALFDGPLLLAVLEQLLPTQPHVTTAG</sequence>
<evidence type="ECO:0000256" key="1">
    <source>
        <dbReference type="SAM" id="Phobius"/>
    </source>
</evidence>
<reference evidence="2 3" key="1">
    <citation type="submission" date="2015-07" db="EMBL/GenBank/DDBJ databases">
        <authorList>
            <person name="Noorani M."/>
        </authorList>
    </citation>
    <scope>NUCLEOTIDE SEQUENCE [LARGE SCALE GENOMIC DNA]</scope>
    <source>
        <strain evidence="2">LMG730</strain>
    </source>
</reference>
<accession>A0A0K2ZJZ6</accession>
<feature type="transmembrane region" description="Helical" evidence="1">
    <location>
        <begin position="50"/>
        <end position="71"/>
    </location>
</feature>
<evidence type="ECO:0000313" key="3">
    <source>
        <dbReference type="Proteomes" id="UP000045978"/>
    </source>
</evidence>
<proteinExistence type="predicted"/>
<keyword evidence="1" id="KW-1133">Transmembrane helix</keyword>
<dbReference type="Proteomes" id="UP000045978">
    <property type="component" value="Unassembled WGS sequence"/>
</dbReference>
<evidence type="ECO:0000313" key="2">
    <source>
        <dbReference type="EMBL" id="CTP85943.1"/>
    </source>
</evidence>
<gene>
    <name evidence="2" type="ORF">XTPLMG730_1289</name>
</gene>
<keyword evidence="1" id="KW-0472">Membrane</keyword>